<keyword evidence="4" id="KW-1185">Reference proteome</keyword>
<dbReference type="InterPro" id="IPR011010">
    <property type="entry name" value="DNA_brk_join_enz"/>
</dbReference>
<dbReference type="CDD" id="cd00397">
    <property type="entry name" value="DNA_BRE_C"/>
    <property type="match status" value="1"/>
</dbReference>
<dbReference type="PROSITE" id="PS51898">
    <property type="entry name" value="TYR_RECOMBINASE"/>
    <property type="match status" value="1"/>
</dbReference>
<dbReference type="Pfam" id="PF00589">
    <property type="entry name" value="Phage_integrase"/>
    <property type="match status" value="1"/>
</dbReference>
<dbReference type="InterPro" id="IPR002104">
    <property type="entry name" value="Integrase_catalytic"/>
</dbReference>
<keyword evidence="1" id="KW-0233">DNA recombination</keyword>
<evidence type="ECO:0000259" key="2">
    <source>
        <dbReference type="PROSITE" id="PS51898"/>
    </source>
</evidence>
<dbReference type="GO" id="GO:0003677">
    <property type="term" value="F:DNA binding"/>
    <property type="evidence" value="ECO:0007669"/>
    <property type="project" value="InterPro"/>
</dbReference>
<dbReference type="InterPro" id="IPR050090">
    <property type="entry name" value="Tyrosine_recombinase_XerCD"/>
</dbReference>
<dbReference type="PANTHER" id="PTHR30349">
    <property type="entry name" value="PHAGE INTEGRASE-RELATED"/>
    <property type="match status" value="1"/>
</dbReference>
<dbReference type="GO" id="GO:0015074">
    <property type="term" value="P:DNA integration"/>
    <property type="evidence" value="ECO:0007669"/>
    <property type="project" value="InterPro"/>
</dbReference>
<feature type="domain" description="Tyr recombinase" evidence="2">
    <location>
        <begin position="8"/>
        <end position="240"/>
    </location>
</feature>
<accession>A0A284VNJ7</accession>
<gene>
    <name evidence="3" type="ORF">MNV_2050006</name>
</gene>
<sequence length="281" mass="32549">MVSEAIKNLSAYVTYEDFLKLEQAAKDYENSAVLKRARKGEYSLFIRLLFFTGARIAEIVGTPKRIFTQCLFYNKRKGRCPKWSAIRDDKVCTDSKCPHFMTYVQKEHHGIRVKDIVFKDRLIAVYGKSVKSIELKPRTVIIDLDTLNLVHEHIKKYSLKPNDKIINLNENGAKLYIEKLREKVGLSWVTAHKFRHGHAIYCIQHGMDLRTLQQQLGHEDLGTTAIYLQFAVEDRKKAYDKVFGAKPDHVKIQCPKCGLTFRLKKNKEIDLEDRIKAVLPP</sequence>
<dbReference type="EMBL" id="FZMP01000119">
    <property type="protein sequence ID" value="SNQ60851.1"/>
    <property type="molecule type" value="Genomic_DNA"/>
</dbReference>
<proteinExistence type="predicted"/>
<dbReference type="AlphaFoldDB" id="A0A284VNJ7"/>
<dbReference type="GO" id="GO:0006310">
    <property type="term" value="P:DNA recombination"/>
    <property type="evidence" value="ECO:0007669"/>
    <property type="project" value="UniProtKB-KW"/>
</dbReference>
<protein>
    <submittedName>
        <fullName evidence="3">Integrase family protein</fullName>
    </submittedName>
</protein>
<reference evidence="4" key="1">
    <citation type="submission" date="2017-06" db="EMBL/GenBank/DDBJ databases">
        <authorList>
            <person name="Cremers G."/>
        </authorList>
    </citation>
    <scope>NUCLEOTIDE SEQUENCE [LARGE SCALE GENOMIC DNA]</scope>
</reference>
<dbReference type="Gene3D" id="1.10.443.10">
    <property type="entry name" value="Intergrase catalytic core"/>
    <property type="match status" value="1"/>
</dbReference>
<evidence type="ECO:0000313" key="3">
    <source>
        <dbReference type="EMBL" id="SNQ60851.1"/>
    </source>
</evidence>
<name>A0A284VNJ7_9EURY</name>
<evidence type="ECO:0000313" key="4">
    <source>
        <dbReference type="Proteomes" id="UP000218615"/>
    </source>
</evidence>
<evidence type="ECO:0000256" key="1">
    <source>
        <dbReference type="ARBA" id="ARBA00023172"/>
    </source>
</evidence>
<organism evidence="3 4">
    <name type="scientific">Candidatus Methanoperedens nitratireducens</name>
    <dbReference type="NCBI Taxonomy" id="1392998"/>
    <lineage>
        <taxon>Archaea</taxon>
        <taxon>Methanobacteriati</taxon>
        <taxon>Methanobacteriota</taxon>
        <taxon>Stenosarchaea group</taxon>
        <taxon>Methanomicrobia</taxon>
        <taxon>Methanosarcinales</taxon>
        <taxon>ANME-2 cluster</taxon>
        <taxon>Candidatus Methanoperedentaceae</taxon>
        <taxon>Candidatus Methanoperedens</taxon>
    </lineage>
</organism>
<dbReference type="Proteomes" id="UP000218615">
    <property type="component" value="Unassembled WGS sequence"/>
</dbReference>
<dbReference type="OrthoDB" id="142231at2157"/>
<dbReference type="InterPro" id="IPR013762">
    <property type="entry name" value="Integrase-like_cat_sf"/>
</dbReference>
<dbReference type="SUPFAM" id="SSF56349">
    <property type="entry name" value="DNA breaking-rejoining enzymes"/>
    <property type="match status" value="1"/>
</dbReference>
<dbReference type="PANTHER" id="PTHR30349:SF64">
    <property type="entry name" value="PROPHAGE INTEGRASE INTD-RELATED"/>
    <property type="match status" value="1"/>
</dbReference>
<dbReference type="RefSeq" id="WP_096205360.1">
    <property type="nucleotide sequence ID" value="NZ_FZMP01000119.1"/>
</dbReference>